<proteinExistence type="predicted"/>
<dbReference type="Proteomes" id="UP000824782">
    <property type="component" value="Unassembled WGS sequence"/>
</dbReference>
<evidence type="ECO:0000313" key="1">
    <source>
        <dbReference type="EMBL" id="KAG8545841.1"/>
    </source>
</evidence>
<reference evidence="1" key="1">
    <citation type="thesis" date="2020" institute="ProQuest LLC" country="789 East Eisenhower Parkway, Ann Arbor, MI, USA">
        <title>Comparative Genomics and Chromosome Evolution.</title>
        <authorList>
            <person name="Mudd A.B."/>
        </authorList>
    </citation>
    <scope>NUCLEOTIDE SEQUENCE</scope>
    <source>
        <strain evidence="1">237g6f4</strain>
        <tissue evidence="1">Blood</tissue>
    </source>
</reference>
<dbReference type="AlphaFoldDB" id="A0AAV6ZH25"/>
<comment type="caution">
    <text evidence="1">The sequence shown here is derived from an EMBL/GenBank/DDBJ whole genome shotgun (WGS) entry which is preliminary data.</text>
</comment>
<dbReference type="EMBL" id="WNYA01001403">
    <property type="protein sequence ID" value="KAG8545841.1"/>
    <property type="molecule type" value="Genomic_DNA"/>
</dbReference>
<gene>
    <name evidence="1" type="ORF">GDO81_020235</name>
</gene>
<accession>A0AAV6ZH25</accession>
<name>A0AAV6ZH25_ENGPU</name>
<keyword evidence="2" id="KW-1185">Reference proteome</keyword>
<organism evidence="1 2">
    <name type="scientific">Engystomops pustulosus</name>
    <name type="common">Tungara frog</name>
    <name type="synonym">Physalaemus pustulosus</name>
    <dbReference type="NCBI Taxonomy" id="76066"/>
    <lineage>
        <taxon>Eukaryota</taxon>
        <taxon>Metazoa</taxon>
        <taxon>Chordata</taxon>
        <taxon>Craniata</taxon>
        <taxon>Vertebrata</taxon>
        <taxon>Euteleostomi</taxon>
        <taxon>Amphibia</taxon>
        <taxon>Batrachia</taxon>
        <taxon>Anura</taxon>
        <taxon>Neobatrachia</taxon>
        <taxon>Hyloidea</taxon>
        <taxon>Leptodactylidae</taxon>
        <taxon>Leiuperinae</taxon>
        <taxon>Engystomops</taxon>
    </lineage>
</organism>
<protein>
    <submittedName>
        <fullName evidence="1">Uncharacterized protein</fullName>
    </submittedName>
</protein>
<evidence type="ECO:0000313" key="2">
    <source>
        <dbReference type="Proteomes" id="UP000824782"/>
    </source>
</evidence>
<sequence length="83" mass="9255">MRGEGRSPSDRLKVEVDMHGDSGLSLVWKDMGQQQPKIFYFGKSDARYQGRSILGNVKNLLHLASNVCAKNGDQDSFFHNDGV</sequence>